<evidence type="ECO:0000313" key="3">
    <source>
        <dbReference type="Proteomes" id="UP001215280"/>
    </source>
</evidence>
<reference evidence="2" key="1">
    <citation type="submission" date="2023-03" db="EMBL/GenBank/DDBJ databases">
        <title>Massive genome expansion in bonnet fungi (Mycena s.s.) driven by repeated elements and novel gene families across ecological guilds.</title>
        <authorList>
            <consortium name="Lawrence Berkeley National Laboratory"/>
            <person name="Harder C.B."/>
            <person name="Miyauchi S."/>
            <person name="Viragh M."/>
            <person name="Kuo A."/>
            <person name="Thoen E."/>
            <person name="Andreopoulos B."/>
            <person name="Lu D."/>
            <person name="Skrede I."/>
            <person name="Drula E."/>
            <person name="Henrissat B."/>
            <person name="Morin E."/>
            <person name="Kohler A."/>
            <person name="Barry K."/>
            <person name="LaButti K."/>
            <person name="Morin E."/>
            <person name="Salamov A."/>
            <person name="Lipzen A."/>
            <person name="Mereny Z."/>
            <person name="Hegedus B."/>
            <person name="Baldrian P."/>
            <person name="Stursova M."/>
            <person name="Weitz H."/>
            <person name="Taylor A."/>
            <person name="Grigoriev I.V."/>
            <person name="Nagy L.G."/>
            <person name="Martin F."/>
            <person name="Kauserud H."/>
        </authorList>
    </citation>
    <scope>NUCLEOTIDE SEQUENCE</scope>
    <source>
        <strain evidence="2">CBHHK188m</strain>
    </source>
</reference>
<accession>A0AAD7KAX0</accession>
<sequence length="395" mass="43757">MPFTGVLPLEPPLEYFKWPANSISKRGKPELDQLIPAPAAPKPEVGCYPQAPIYTLSLEPDHSYRCGWAYSAPYFTENRAIELDRMLKIRIPPHVLPTHFNKRTRTFRCADIPGMVKLPMGIPLVHHIDGDPKQAVTVVCAHTLETLMDYEEGPKVKALIPRLMELTWGVAATDTDPGVKGIFELDGMQRNLRSKHVNLSNLVDGDGSFNIASTRGEGEGHGMFMPAVQTNTPQAAKIIKEVLEILHKLYRLIMPLCISRLEWDMIEFNALENNVIAFGGLNPGPTSVQTNASSTANVVDIDVDIPDEDVNPPCPPNNQPGAPPVTDESEDTDEIEIFKFLLENCLGKSLGPQGRPHGDLQDDIIAYTLFVLMFRVAPGSDLGTFLWMRGAIYLR</sequence>
<dbReference type="Proteomes" id="UP001215280">
    <property type="component" value="Unassembled WGS sequence"/>
</dbReference>
<organism evidence="2 3">
    <name type="scientific">Mycena maculata</name>
    <dbReference type="NCBI Taxonomy" id="230809"/>
    <lineage>
        <taxon>Eukaryota</taxon>
        <taxon>Fungi</taxon>
        <taxon>Dikarya</taxon>
        <taxon>Basidiomycota</taxon>
        <taxon>Agaricomycotina</taxon>
        <taxon>Agaricomycetes</taxon>
        <taxon>Agaricomycetidae</taxon>
        <taxon>Agaricales</taxon>
        <taxon>Marasmiineae</taxon>
        <taxon>Mycenaceae</taxon>
        <taxon>Mycena</taxon>
    </lineage>
</organism>
<gene>
    <name evidence="2" type="ORF">DFH07DRAFT_949993</name>
</gene>
<keyword evidence="3" id="KW-1185">Reference proteome</keyword>
<evidence type="ECO:0000256" key="1">
    <source>
        <dbReference type="SAM" id="MobiDB-lite"/>
    </source>
</evidence>
<feature type="compositionally biased region" description="Pro residues" evidence="1">
    <location>
        <begin position="312"/>
        <end position="323"/>
    </location>
</feature>
<dbReference type="EMBL" id="JARJLG010000005">
    <property type="protein sequence ID" value="KAJ7780779.1"/>
    <property type="molecule type" value="Genomic_DNA"/>
</dbReference>
<protein>
    <submittedName>
        <fullName evidence="2">Uncharacterized protein</fullName>
    </submittedName>
</protein>
<name>A0AAD7KAX0_9AGAR</name>
<proteinExistence type="predicted"/>
<dbReference type="AlphaFoldDB" id="A0AAD7KAX0"/>
<feature type="region of interest" description="Disordered" evidence="1">
    <location>
        <begin position="310"/>
        <end position="329"/>
    </location>
</feature>
<comment type="caution">
    <text evidence="2">The sequence shown here is derived from an EMBL/GenBank/DDBJ whole genome shotgun (WGS) entry which is preliminary data.</text>
</comment>
<evidence type="ECO:0000313" key="2">
    <source>
        <dbReference type="EMBL" id="KAJ7780779.1"/>
    </source>
</evidence>